<dbReference type="InParanoid" id="A0A409Y7J2"/>
<evidence type="ECO:0000256" key="11">
    <source>
        <dbReference type="ARBA" id="ARBA00023204"/>
    </source>
</evidence>
<dbReference type="SUPFAM" id="SSF52540">
    <property type="entry name" value="P-loop containing nucleoside triphosphate hydrolases"/>
    <property type="match status" value="2"/>
</dbReference>
<evidence type="ECO:0000256" key="12">
    <source>
        <dbReference type="ARBA" id="ARBA00023235"/>
    </source>
</evidence>
<dbReference type="HAMAP" id="MF_03176">
    <property type="entry name" value="PIF1"/>
    <property type="match status" value="1"/>
</dbReference>
<dbReference type="FunFam" id="3.40.50.300:FF:001226">
    <property type="entry name" value="ATP-dependent DNA helicase PIF1"/>
    <property type="match status" value="1"/>
</dbReference>
<dbReference type="OrthoDB" id="432234at2759"/>
<comment type="catalytic activity">
    <reaction evidence="14">
        <text>ATP + H2O = ADP + phosphate + H(+)</text>
        <dbReference type="Rhea" id="RHEA:13065"/>
        <dbReference type="ChEBI" id="CHEBI:15377"/>
        <dbReference type="ChEBI" id="CHEBI:15378"/>
        <dbReference type="ChEBI" id="CHEBI:30616"/>
        <dbReference type="ChEBI" id="CHEBI:43474"/>
        <dbReference type="ChEBI" id="CHEBI:456216"/>
        <dbReference type="EC" id="5.6.2.3"/>
    </reaction>
</comment>
<comment type="subcellular location">
    <subcellularLocation>
        <location evidence="2">Nucleus</location>
        <location evidence="2">Nucleolus</location>
    </subcellularLocation>
    <subcellularLocation>
        <location evidence="14">Nucleus</location>
    </subcellularLocation>
    <subcellularLocation>
        <location evidence="14">Mitochondrion</location>
    </subcellularLocation>
</comment>
<keyword evidence="4 14" id="KW-0227">DNA damage</keyword>
<evidence type="ECO:0000256" key="15">
    <source>
        <dbReference type="SAM" id="MobiDB-lite"/>
    </source>
</evidence>
<dbReference type="PANTHER" id="PTHR47642:SF5">
    <property type="entry name" value="ATP-DEPENDENT DNA HELICASE"/>
    <property type="match status" value="1"/>
</dbReference>
<dbReference type="GO" id="GO:0005739">
    <property type="term" value="C:mitochondrion"/>
    <property type="evidence" value="ECO:0007669"/>
    <property type="project" value="UniProtKB-SubCell"/>
</dbReference>
<keyword evidence="10 14" id="KW-0233">DNA recombination</keyword>
<comment type="function">
    <text evidence="14">DNA-dependent ATPase and 5'-3' DNA helicase required for the maintenance of both mitochondrial and nuclear genome stability.</text>
</comment>
<evidence type="ECO:0000256" key="8">
    <source>
        <dbReference type="ARBA" id="ARBA00023125"/>
    </source>
</evidence>
<dbReference type="GO" id="GO:0005524">
    <property type="term" value="F:ATP binding"/>
    <property type="evidence" value="ECO:0007669"/>
    <property type="project" value="UniProtKB-UniRule"/>
</dbReference>
<keyword evidence="5 14" id="KW-0378">Hydrolase</keyword>
<keyword evidence="12 14" id="KW-0413">Isomerase</keyword>
<evidence type="ECO:0000313" key="17">
    <source>
        <dbReference type="EMBL" id="PPQ98949.1"/>
    </source>
</evidence>
<dbReference type="Pfam" id="PF05970">
    <property type="entry name" value="PIF1"/>
    <property type="match status" value="1"/>
</dbReference>
<dbReference type="InterPro" id="IPR010285">
    <property type="entry name" value="DNA_helicase_pif1-like_DEAD"/>
</dbReference>
<evidence type="ECO:0000256" key="2">
    <source>
        <dbReference type="ARBA" id="ARBA00004604"/>
    </source>
</evidence>
<name>A0A409Y7J2_9AGAR</name>
<evidence type="ECO:0000256" key="3">
    <source>
        <dbReference type="ARBA" id="ARBA00022741"/>
    </source>
</evidence>
<feature type="region of interest" description="Disordered" evidence="15">
    <location>
        <begin position="1"/>
        <end position="146"/>
    </location>
</feature>
<protein>
    <recommendedName>
        <fullName evidence="14">ATP-dependent DNA helicase PIF1</fullName>
        <ecNumber evidence="14">5.6.2.3</ecNumber>
    </recommendedName>
    <alternativeName>
        <fullName evidence="14">DNA 5'-3' helicase PIF1</fullName>
    </alternativeName>
    <alternativeName>
        <fullName evidence="14">DNA repair and recombination helicase PIF1</fullName>
    </alternativeName>
</protein>
<evidence type="ECO:0000256" key="9">
    <source>
        <dbReference type="ARBA" id="ARBA00023128"/>
    </source>
</evidence>
<evidence type="ECO:0000256" key="14">
    <source>
        <dbReference type="HAMAP-Rule" id="MF_03176"/>
    </source>
</evidence>
<dbReference type="EC" id="5.6.2.3" evidence="14"/>
<keyword evidence="13 14" id="KW-0539">Nucleus</keyword>
<evidence type="ECO:0000256" key="6">
    <source>
        <dbReference type="ARBA" id="ARBA00022806"/>
    </source>
</evidence>
<dbReference type="InterPro" id="IPR048293">
    <property type="entry name" value="PIF1_RRM3_pfh1"/>
</dbReference>
<dbReference type="FunCoup" id="A0A409Y7J2">
    <property type="interactions" value="202"/>
</dbReference>
<dbReference type="InterPro" id="IPR027417">
    <property type="entry name" value="P-loop_NTPase"/>
</dbReference>
<feature type="compositionally biased region" description="Low complexity" evidence="15">
    <location>
        <begin position="131"/>
        <end position="144"/>
    </location>
</feature>
<dbReference type="Gene3D" id="3.40.50.300">
    <property type="entry name" value="P-loop containing nucleotide triphosphate hydrolases"/>
    <property type="match status" value="2"/>
</dbReference>
<comment type="caution">
    <text evidence="17">The sequence shown here is derived from an EMBL/GenBank/DDBJ whole genome shotgun (WGS) entry which is preliminary data.</text>
</comment>
<keyword evidence="8 14" id="KW-0238">DNA-binding</keyword>
<dbReference type="EMBL" id="NHTK01001373">
    <property type="protein sequence ID" value="PPQ98949.1"/>
    <property type="molecule type" value="Genomic_DNA"/>
</dbReference>
<feature type="compositionally biased region" description="Low complexity" evidence="15">
    <location>
        <begin position="66"/>
        <end position="78"/>
    </location>
</feature>
<keyword evidence="18" id="KW-1185">Reference proteome</keyword>
<feature type="compositionally biased region" description="Low complexity" evidence="15">
    <location>
        <begin position="18"/>
        <end position="27"/>
    </location>
</feature>
<dbReference type="Pfam" id="PF21530">
    <property type="entry name" value="Pif1_2B_dom"/>
    <property type="match status" value="1"/>
</dbReference>
<dbReference type="STRING" id="181874.A0A409Y7J2"/>
<dbReference type="PANTHER" id="PTHR47642">
    <property type="entry name" value="ATP-DEPENDENT DNA HELICASE"/>
    <property type="match status" value="1"/>
</dbReference>
<comment type="subunit">
    <text evidence="14">Monomer.</text>
</comment>
<dbReference type="GO" id="GO:0006281">
    <property type="term" value="P:DNA repair"/>
    <property type="evidence" value="ECO:0007669"/>
    <property type="project" value="UniProtKB-UniRule"/>
</dbReference>
<dbReference type="CDD" id="cd18809">
    <property type="entry name" value="SF1_C_RecD"/>
    <property type="match status" value="1"/>
</dbReference>
<feature type="domain" description="AAA+ ATPase" evidence="16">
    <location>
        <begin position="176"/>
        <end position="346"/>
    </location>
</feature>
<evidence type="ECO:0000256" key="13">
    <source>
        <dbReference type="ARBA" id="ARBA00023242"/>
    </source>
</evidence>
<comment type="cofactor">
    <cofactor evidence="1 14">
        <name>Mg(2+)</name>
        <dbReference type="ChEBI" id="CHEBI:18420"/>
    </cofactor>
</comment>
<dbReference type="GO" id="GO:0016887">
    <property type="term" value="F:ATP hydrolysis activity"/>
    <property type="evidence" value="ECO:0007669"/>
    <property type="project" value="RHEA"/>
</dbReference>
<accession>A0A409Y7J2</accession>
<dbReference type="GO" id="GO:0003697">
    <property type="term" value="F:single-stranded DNA binding"/>
    <property type="evidence" value="ECO:0007669"/>
    <property type="project" value="UniProtKB-ARBA"/>
</dbReference>
<dbReference type="SMART" id="SM00382">
    <property type="entry name" value="AAA"/>
    <property type="match status" value="1"/>
</dbReference>
<organism evidence="17 18">
    <name type="scientific">Panaeolus cyanescens</name>
    <dbReference type="NCBI Taxonomy" id="181874"/>
    <lineage>
        <taxon>Eukaryota</taxon>
        <taxon>Fungi</taxon>
        <taxon>Dikarya</taxon>
        <taxon>Basidiomycota</taxon>
        <taxon>Agaricomycotina</taxon>
        <taxon>Agaricomycetes</taxon>
        <taxon>Agaricomycetidae</taxon>
        <taxon>Agaricales</taxon>
        <taxon>Agaricineae</taxon>
        <taxon>Galeropsidaceae</taxon>
        <taxon>Panaeolus</taxon>
    </lineage>
</organism>
<proteinExistence type="inferred from homology"/>
<dbReference type="CDD" id="cd18037">
    <property type="entry name" value="DEXSc_Pif1_like"/>
    <property type="match status" value="1"/>
</dbReference>
<keyword evidence="11 14" id="KW-0234">DNA repair</keyword>
<keyword evidence="6 14" id="KW-0347">Helicase</keyword>
<keyword evidence="7 14" id="KW-0067">ATP-binding</keyword>
<dbReference type="GO" id="GO:0005730">
    <property type="term" value="C:nucleolus"/>
    <property type="evidence" value="ECO:0007669"/>
    <property type="project" value="UniProtKB-SubCell"/>
</dbReference>
<keyword evidence="9 14" id="KW-0496">Mitochondrion</keyword>
<evidence type="ECO:0000259" key="16">
    <source>
        <dbReference type="SMART" id="SM00382"/>
    </source>
</evidence>
<dbReference type="GO" id="GO:0000723">
    <property type="term" value="P:telomere maintenance"/>
    <property type="evidence" value="ECO:0007669"/>
    <property type="project" value="InterPro"/>
</dbReference>
<keyword evidence="3 14" id="KW-0547">Nucleotide-binding</keyword>
<dbReference type="GO" id="GO:0006310">
    <property type="term" value="P:DNA recombination"/>
    <property type="evidence" value="ECO:0007669"/>
    <property type="project" value="UniProtKB-UniRule"/>
</dbReference>
<comment type="similarity">
    <text evidence="14">Belongs to the helicase family. PIF1 subfamily.</text>
</comment>
<feature type="compositionally biased region" description="Polar residues" evidence="15">
    <location>
        <begin position="1"/>
        <end position="10"/>
    </location>
</feature>
<sequence length="626" mass="68107">MQSSKPQSGLGTVRRDWSASSVQASSSIEIPWSPTQRPSTKPPTPAPSRPLTGSEQRLKAIQDALSGMSSSSSSSNKRSSPDENTATAGPVKRARQLPADWHDVMVQPSMKPAPGLSRTTSNSRLFSAADSSKNVEPSSSRSSSDAALTALAQRKKGIASMFLSAEQTEILNLVKAGDSVFYTGSAGTGKSVLLREIIKTLRKLHVKNSDAVAITASTGIAACNIGGVTIHSFAGIGLGLESAEDLVVKIKKNKKAATRWMRTKVLIIDEVSMVDGELFDKLAQIAKMLKKKELPFGGIQVIVTGDFFQLPPVTKSGDATFAFEAKYWKESIKHTFNLTQVFRQKDTTFVNMLNEMRFGTLSTESISKFRSLSRHIHYNDGINATELFPRREDVERSNDTRMRSLQTQEKVFTAKDGGSIPDRMQKEKMLQNFMAPSRLVLRVDAQVMLIKNVDETLVNGSMGRVVAFLDPAAASKDPEYAFDLGVIGASGTGTAGGKQVKAASISDVYPLVEFISPHGVKRRMLVLPEVWKVELPNGEVQVSRTQVSLPLILSWAMSIHKSQGQTLDRVKVDLGKVFEKGQAYVALSRATTLEGLQVLNFDPNKVKAHPKVVAWSKTLATVPTKS</sequence>
<dbReference type="InterPro" id="IPR003593">
    <property type="entry name" value="AAA+_ATPase"/>
</dbReference>
<evidence type="ECO:0000256" key="7">
    <source>
        <dbReference type="ARBA" id="ARBA00022840"/>
    </source>
</evidence>
<feature type="DNA-binding region" evidence="14">
    <location>
        <begin position="582"/>
        <end position="601"/>
    </location>
</feature>
<dbReference type="AlphaFoldDB" id="A0A409Y7J2"/>
<evidence type="ECO:0000256" key="5">
    <source>
        <dbReference type="ARBA" id="ARBA00022801"/>
    </source>
</evidence>
<dbReference type="Proteomes" id="UP000284842">
    <property type="component" value="Unassembled WGS sequence"/>
</dbReference>
<dbReference type="InterPro" id="IPR051055">
    <property type="entry name" value="PIF1_helicase"/>
</dbReference>
<gene>
    <name evidence="14" type="primary">PIF1</name>
    <name evidence="17" type="ORF">CVT24_003576</name>
</gene>
<evidence type="ECO:0000256" key="4">
    <source>
        <dbReference type="ARBA" id="ARBA00022763"/>
    </source>
</evidence>
<evidence type="ECO:0000313" key="18">
    <source>
        <dbReference type="Proteomes" id="UP000284842"/>
    </source>
</evidence>
<dbReference type="GO" id="GO:0043139">
    <property type="term" value="F:5'-3' DNA helicase activity"/>
    <property type="evidence" value="ECO:0007669"/>
    <property type="project" value="UniProtKB-UniRule"/>
</dbReference>
<reference evidence="17 18" key="1">
    <citation type="journal article" date="2018" name="Evol. Lett.">
        <title>Horizontal gene cluster transfer increased hallucinogenic mushroom diversity.</title>
        <authorList>
            <person name="Reynolds H.T."/>
            <person name="Vijayakumar V."/>
            <person name="Gluck-Thaler E."/>
            <person name="Korotkin H.B."/>
            <person name="Matheny P.B."/>
            <person name="Slot J.C."/>
        </authorList>
    </citation>
    <scope>NUCLEOTIDE SEQUENCE [LARGE SCALE GENOMIC DNA]</scope>
    <source>
        <strain evidence="17 18">2629</strain>
    </source>
</reference>
<evidence type="ECO:0000256" key="10">
    <source>
        <dbReference type="ARBA" id="ARBA00023172"/>
    </source>
</evidence>
<evidence type="ECO:0000256" key="1">
    <source>
        <dbReference type="ARBA" id="ARBA00001946"/>
    </source>
</evidence>
<feature type="binding site" evidence="14">
    <location>
        <begin position="184"/>
        <end position="191"/>
    </location>
    <ligand>
        <name>ATP</name>
        <dbReference type="ChEBI" id="CHEBI:30616"/>
    </ligand>
</feature>
<dbReference type="InterPro" id="IPR049163">
    <property type="entry name" value="Pif1-like_2B_dom"/>
</dbReference>